<dbReference type="OrthoDB" id="1306371at2759"/>
<accession>S8CL20</accession>
<name>S8CL20_9LAMI</name>
<evidence type="ECO:0000313" key="3">
    <source>
        <dbReference type="Proteomes" id="UP000015453"/>
    </source>
</evidence>
<feature type="non-terminal residue" evidence="2">
    <location>
        <position position="1"/>
    </location>
</feature>
<dbReference type="EMBL" id="AUSU01003127">
    <property type="protein sequence ID" value="EPS67410.1"/>
    <property type="molecule type" value="Genomic_DNA"/>
</dbReference>
<feature type="region of interest" description="Disordered" evidence="1">
    <location>
        <begin position="41"/>
        <end position="64"/>
    </location>
</feature>
<organism evidence="2 3">
    <name type="scientific">Genlisea aurea</name>
    <dbReference type="NCBI Taxonomy" id="192259"/>
    <lineage>
        <taxon>Eukaryota</taxon>
        <taxon>Viridiplantae</taxon>
        <taxon>Streptophyta</taxon>
        <taxon>Embryophyta</taxon>
        <taxon>Tracheophyta</taxon>
        <taxon>Spermatophyta</taxon>
        <taxon>Magnoliopsida</taxon>
        <taxon>eudicotyledons</taxon>
        <taxon>Gunneridae</taxon>
        <taxon>Pentapetalae</taxon>
        <taxon>asterids</taxon>
        <taxon>lamiids</taxon>
        <taxon>Lamiales</taxon>
        <taxon>Lentibulariaceae</taxon>
        <taxon>Genlisea</taxon>
    </lineage>
</organism>
<feature type="region of interest" description="Disordered" evidence="1">
    <location>
        <begin position="1"/>
        <end position="26"/>
    </location>
</feature>
<comment type="caution">
    <text evidence="2">The sequence shown here is derived from an EMBL/GenBank/DDBJ whole genome shotgun (WGS) entry which is preliminary data.</text>
</comment>
<gene>
    <name evidence="2" type="ORF">M569_07367</name>
</gene>
<feature type="non-terminal residue" evidence="2">
    <location>
        <position position="64"/>
    </location>
</feature>
<protein>
    <submittedName>
        <fullName evidence="2">Uncharacterized protein</fullName>
    </submittedName>
</protein>
<evidence type="ECO:0000313" key="2">
    <source>
        <dbReference type="EMBL" id="EPS67410.1"/>
    </source>
</evidence>
<sequence>NARGNYFPSGGESRPQGMSDTRSFDNGKYFYDVNEERFSSSHPYEALKTAEEDPAVYRPNFNYR</sequence>
<evidence type="ECO:0000256" key="1">
    <source>
        <dbReference type="SAM" id="MobiDB-lite"/>
    </source>
</evidence>
<dbReference type="Proteomes" id="UP000015453">
    <property type="component" value="Unassembled WGS sequence"/>
</dbReference>
<proteinExistence type="predicted"/>
<dbReference type="AlphaFoldDB" id="S8CL20"/>
<keyword evidence="3" id="KW-1185">Reference proteome</keyword>
<reference evidence="2 3" key="1">
    <citation type="journal article" date="2013" name="BMC Genomics">
        <title>The miniature genome of a carnivorous plant Genlisea aurea contains a low number of genes and short non-coding sequences.</title>
        <authorList>
            <person name="Leushkin E.V."/>
            <person name="Sutormin R.A."/>
            <person name="Nabieva E.R."/>
            <person name="Penin A.A."/>
            <person name="Kondrashov A.S."/>
            <person name="Logacheva M.D."/>
        </authorList>
    </citation>
    <scope>NUCLEOTIDE SEQUENCE [LARGE SCALE GENOMIC DNA]</scope>
</reference>